<protein>
    <submittedName>
        <fullName evidence="1">Uncharacterized protein</fullName>
    </submittedName>
</protein>
<name>A0A158ANT1_9BURK</name>
<organism evidence="1 2">
    <name type="scientific">Caballeronia hypogeia</name>
    <dbReference type="NCBI Taxonomy" id="1777140"/>
    <lineage>
        <taxon>Bacteria</taxon>
        <taxon>Pseudomonadati</taxon>
        <taxon>Pseudomonadota</taxon>
        <taxon>Betaproteobacteria</taxon>
        <taxon>Burkholderiales</taxon>
        <taxon>Burkholderiaceae</taxon>
        <taxon>Caballeronia</taxon>
    </lineage>
</organism>
<evidence type="ECO:0000313" key="2">
    <source>
        <dbReference type="Proteomes" id="UP000054851"/>
    </source>
</evidence>
<evidence type="ECO:0000313" key="1">
    <source>
        <dbReference type="EMBL" id="SAK59413.1"/>
    </source>
</evidence>
<sequence>MNFAGINLTLCPILDSALVRRWAPASFHPD</sequence>
<dbReference type="AlphaFoldDB" id="A0A158ANT1"/>
<gene>
    <name evidence="1" type="ORF">AWB79_02616</name>
</gene>
<comment type="caution">
    <text evidence="1">The sequence shown here is derived from an EMBL/GenBank/DDBJ whole genome shotgun (WGS) entry which is preliminary data.</text>
</comment>
<accession>A0A158ANT1</accession>
<reference evidence="1" key="1">
    <citation type="submission" date="2016-01" db="EMBL/GenBank/DDBJ databases">
        <authorList>
            <person name="Peeters C."/>
        </authorList>
    </citation>
    <scope>NUCLEOTIDE SEQUENCE</scope>
    <source>
        <strain evidence="1">LMG 29322</strain>
    </source>
</reference>
<proteinExistence type="predicted"/>
<keyword evidence="2" id="KW-1185">Reference proteome</keyword>
<dbReference type="Proteomes" id="UP000054851">
    <property type="component" value="Unassembled WGS sequence"/>
</dbReference>
<dbReference type="STRING" id="1777140.AWB79_02616"/>
<dbReference type="EMBL" id="FCOA02000007">
    <property type="protein sequence ID" value="SAK59413.1"/>
    <property type="molecule type" value="Genomic_DNA"/>
</dbReference>